<dbReference type="NCBIfam" id="TIGR00229">
    <property type="entry name" value="sensory_box"/>
    <property type="match status" value="1"/>
</dbReference>
<feature type="domain" description="PAS" evidence="14">
    <location>
        <begin position="124"/>
        <end position="169"/>
    </location>
</feature>
<dbReference type="Gene3D" id="6.10.340.10">
    <property type="match status" value="1"/>
</dbReference>
<evidence type="ECO:0000256" key="3">
    <source>
        <dbReference type="ARBA" id="ARBA00012438"/>
    </source>
</evidence>
<dbReference type="SMART" id="SM00388">
    <property type="entry name" value="HisKA"/>
    <property type="match status" value="1"/>
</dbReference>
<dbReference type="CDD" id="cd00130">
    <property type="entry name" value="PAS"/>
    <property type="match status" value="1"/>
</dbReference>
<evidence type="ECO:0000313" key="16">
    <source>
        <dbReference type="EMBL" id="ALS79063.1"/>
    </source>
</evidence>
<dbReference type="InterPro" id="IPR004358">
    <property type="entry name" value="Sig_transdc_His_kin-like_C"/>
</dbReference>
<dbReference type="PROSITE" id="PS50885">
    <property type="entry name" value="HAMP"/>
    <property type="match status" value="1"/>
</dbReference>
<dbReference type="InterPro" id="IPR003660">
    <property type="entry name" value="HAMP_dom"/>
</dbReference>
<evidence type="ECO:0000256" key="12">
    <source>
        <dbReference type="SAM" id="Phobius"/>
    </source>
</evidence>
<dbReference type="InterPro" id="IPR000014">
    <property type="entry name" value="PAS"/>
</dbReference>
<dbReference type="SUPFAM" id="SSF55874">
    <property type="entry name" value="ATPase domain of HSP90 chaperone/DNA topoisomerase II/histidine kinase"/>
    <property type="match status" value="1"/>
</dbReference>
<dbReference type="SMART" id="SM00387">
    <property type="entry name" value="HATPase_c"/>
    <property type="match status" value="1"/>
</dbReference>
<comment type="subcellular location">
    <subcellularLocation>
        <location evidence="2">Cell membrane</location>
        <topology evidence="2">Multi-pass membrane protein</topology>
    </subcellularLocation>
</comment>
<dbReference type="Pfam" id="PF00989">
    <property type="entry name" value="PAS"/>
    <property type="match status" value="1"/>
</dbReference>
<evidence type="ECO:0000259" key="13">
    <source>
        <dbReference type="PROSITE" id="PS50109"/>
    </source>
</evidence>
<dbReference type="InterPro" id="IPR035965">
    <property type="entry name" value="PAS-like_dom_sf"/>
</dbReference>
<gene>
    <name evidence="16" type="ORF">AUO94_10495</name>
</gene>
<dbReference type="CDD" id="cd00082">
    <property type="entry name" value="HisKA"/>
    <property type="match status" value="1"/>
</dbReference>
<feature type="domain" description="HAMP" evidence="15">
    <location>
        <begin position="70"/>
        <end position="119"/>
    </location>
</feature>
<dbReference type="Gene3D" id="3.30.565.10">
    <property type="entry name" value="Histidine kinase-like ATPase, C-terminal domain"/>
    <property type="match status" value="1"/>
</dbReference>
<dbReference type="EMBL" id="CP013661">
    <property type="protein sequence ID" value="ALS79063.1"/>
    <property type="molecule type" value="Genomic_DNA"/>
</dbReference>
<dbReference type="Pfam" id="PF00512">
    <property type="entry name" value="HisKA"/>
    <property type="match status" value="1"/>
</dbReference>
<keyword evidence="12" id="KW-0812">Transmembrane</keyword>
<evidence type="ECO:0000259" key="14">
    <source>
        <dbReference type="PROSITE" id="PS50112"/>
    </source>
</evidence>
<dbReference type="SMART" id="SM00091">
    <property type="entry name" value="PAS"/>
    <property type="match status" value="1"/>
</dbReference>
<keyword evidence="17" id="KW-1185">Reference proteome</keyword>
<sequence length="465" mass="52305">MKSFRRRLLGTLLVWIGMMLAGLFIVVLQLLPIYEGAENKSDIWLILFLTFLSALLLSAIVGNRVINVNIKPVENATETALELAKGNYLARATESNAQESVELSRTINVLARNLQEITAVRVMEQERLKTLIENMGSALIMIDRQGAVSLVNKPFLDEFNLKPEAILGKFYKEIQVPNVVENFIENVFMTETHSRAQIEFVLRSKQRNLNVYGAPVIGEHERWLGIVIVFQDITELKRLEQIRKDFVANVSHELRTPVTSIKGFSETLLDGAYKDTDTLLSFLDIVHTESNRLEMLINDLLDLSNVEQSGFEVNAQPTDMKAVIKRAIEMIQPKINEKSIQLQLEIQPVIVLGDPNRLIQVMMNLLINAVTYSSNYTEITIRLFTKEDQAVIQVADQGIGIESSEISRLFERFYRVDRARSRNSGGTGLGLSIVKHLIEAHHGQVEVDSTVGVGTTFTICLPIAS</sequence>
<keyword evidence="8 16" id="KW-0418">Kinase</keyword>
<evidence type="ECO:0000256" key="11">
    <source>
        <dbReference type="ARBA" id="ARBA00023136"/>
    </source>
</evidence>
<dbReference type="PANTHER" id="PTHR45453">
    <property type="entry name" value="PHOSPHATE REGULON SENSOR PROTEIN PHOR"/>
    <property type="match status" value="1"/>
</dbReference>
<dbReference type="InterPro" id="IPR013767">
    <property type="entry name" value="PAS_fold"/>
</dbReference>
<dbReference type="Proteomes" id="UP000065533">
    <property type="component" value="Chromosome"/>
</dbReference>
<reference evidence="16" key="1">
    <citation type="submission" date="2016-01" db="EMBL/GenBank/DDBJ databases">
        <title>Complete genome of Planococcus kocurri type strain.</title>
        <authorList>
            <person name="See-Too W.S."/>
        </authorList>
    </citation>
    <scope>NUCLEOTIDE SEQUENCE [LARGE SCALE GENOMIC DNA]</scope>
    <source>
        <strain evidence="16">ATCC 43650</strain>
    </source>
</reference>
<keyword evidence="4" id="KW-1003">Cell membrane</keyword>
<organism evidence="16 17">
    <name type="scientific">Planococcus kocurii</name>
    <dbReference type="NCBI Taxonomy" id="1374"/>
    <lineage>
        <taxon>Bacteria</taxon>
        <taxon>Bacillati</taxon>
        <taxon>Bacillota</taxon>
        <taxon>Bacilli</taxon>
        <taxon>Bacillales</taxon>
        <taxon>Caryophanaceae</taxon>
        <taxon>Planococcus</taxon>
    </lineage>
</organism>
<keyword evidence="6" id="KW-0808">Transferase</keyword>
<proteinExistence type="predicted"/>
<dbReference type="SUPFAM" id="SSF47384">
    <property type="entry name" value="Homodimeric domain of signal transducing histidine kinase"/>
    <property type="match status" value="1"/>
</dbReference>
<keyword evidence="7" id="KW-0547">Nucleotide-binding</keyword>
<comment type="catalytic activity">
    <reaction evidence="1">
        <text>ATP + protein L-histidine = ADP + protein N-phospho-L-histidine.</text>
        <dbReference type="EC" id="2.7.13.3"/>
    </reaction>
</comment>
<dbReference type="GO" id="GO:0016301">
    <property type="term" value="F:kinase activity"/>
    <property type="evidence" value="ECO:0007669"/>
    <property type="project" value="UniProtKB-KW"/>
</dbReference>
<evidence type="ECO:0000256" key="10">
    <source>
        <dbReference type="ARBA" id="ARBA00023012"/>
    </source>
</evidence>
<evidence type="ECO:0000256" key="8">
    <source>
        <dbReference type="ARBA" id="ARBA00022777"/>
    </source>
</evidence>
<dbReference type="InterPro" id="IPR003594">
    <property type="entry name" value="HATPase_dom"/>
</dbReference>
<evidence type="ECO:0000256" key="1">
    <source>
        <dbReference type="ARBA" id="ARBA00000085"/>
    </source>
</evidence>
<evidence type="ECO:0000256" key="5">
    <source>
        <dbReference type="ARBA" id="ARBA00022553"/>
    </source>
</evidence>
<dbReference type="CDD" id="cd00075">
    <property type="entry name" value="HATPase"/>
    <property type="match status" value="1"/>
</dbReference>
<keyword evidence="5" id="KW-0597">Phosphoprotein</keyword>
<dbReference type="PRINTS" id="PR00344">
    <property type="entry name" value="BCTRLSENSOR"/>
</dbReference>
<dbReference type="InterPro" id="IPR050351">
    <property type="entry name" value="BphY/WalK/GraS-like"/>
</dbReference>
<protein>
    <recommendedName>
        <fullName evidence="3">histidine kinase</fullName>
        <ecNumber evidence="3">2.7.13.3</ecNumber>
    </recommendedName>
</protein>
<keyword evidence="9" id="KW-0067">ATP-binding</keyword>
<dbReference type="PANTHER" id="PTHR45453:SF1">
    <property type="entry name" value="PHOSPHATE REGULON SENSOR PROTEIN PHOR"/>
    <property type="match status" value="1"/>
</dbReference>
<keyword evidence="12" id="KW-1133">Transmembrane helix</keyword>
<evidence type="ECO:0000256" key="6">
    <source>
        <dbReference type="ARBA" id="ARBA00022679"/>
    </source>
</evidence>
<feature type="transmembrane region" description="Helical" evidence="12">
    <location>
        <begin position="43"/>
        <end position="62"/>
    </location>
</feature>
<evidence type="ECO:0000256" key="9">
    <source>
        <dbReference type="ARBA" id="ARBA00022840"/>
    </source>
</evidence>
<dbReference type="RefSeq" id="WP_058385718.1">
    <property type="nucleotide sequence ID" value="NZ_CP013661.2"/>
</dbReference>
<dbReference type="PROSITE" id="PS50112">
    <property type="entry name" value="PAS"/>
    <property type="match status" value="1"/>
</dbReference>
<dbReference type="SUPFAM" id="SSF55785">
    <property type="entry name" value="PYP-like sensor domain (PAS domain)"/>
    <property type="match status" value="1"/>
</dbReference>
<keyword evidence="11 12" id="KW-0472">Membrane</keyword>
<evidence type="ECO:0000313" key="17">
    <source>
        <dbReference type="Proteomes" id="UP000065533"/>
    </source>
</evidence>
<dbReference type="InterPro" id="IPR036097">
    <property type="entry name" value="HisK_dim/P_sf"/>
</dbReference>
<dbReference type="InterPro" id="IPR036890">
    <property type="entry name" value="HATPase_C_sf"/>
</dbReference>
<dbReference type="InterPro" id="IPR005467">
    <property type="entry name" value="His_kinase_dom"/>
</dbReference>
<dbReference type="PROSITE" id="PS50109">
    <property type="entry name" value="HIS_KIN"/>
    <property type="match status" value="1"/>
</dbReference>
<accession>A0ABM5WXI8</accession>
<name>A0ABM5WXI8_9BACL</name>
<dbReference type="InterPro" id="IPR003661">
    <property type="entry name" value="HisK_dim/P_dom"/>
</dbReference>
<evidence type="ECO:0000256" key="7">
    <source>
        <dbReference type="ARBA" id="ARBA00022741"/>
    </source>
</evidence>
<evidence type="ECO:0000256" key="2">
    <source>
        <dbReference type="ARBA" id="ARBA00004651"/>
    </source>
</evidence>
<dbReference type="Pfam" id="PF02518">
    <property type="entry name" value="HATPase_c"/>
    <property type="match status" value="1"/>
</dbReference>
<feature type="transmembrane region" description="Helical" evidence="12">
    <location>
        <begin position="12"/>
        <end position="31"/>
    </location>
</feature>
<feature type="domain" description="Histidine kinase" evidence="13">
    <location>
        <begin position="249"/>
        <end position="465"/>
    </location>
</feature>
<dbReference type="Gene3D" id="1.10.287.130">
    <property type="match status" value="1"/>
</dbReference>
<evidence type="ECO:0000256" key="4">
    <source>
        <dbReference type="ARBA" id="ARBA00022475"/>
    </source>
</evidence>
<dbReference type="Gene3D" id="3.30.450.20">
    <property type="entry name" value="PAS domain"/>
    <property type="match status" value="1"/>
</dbReference>
<dbReference type="EC" id="2.7.13.3" evidence="3"/>
<evidence type="ECO:0000259" key="15">
    <source>
        <dbReference type="PROSITE" id="PS50885"/>
    </source>
</evidence>
<keyword evidence="10" id="KW-0902">Two-component regulatory system</keyword>
<dbReference type="NCBIfam" id="NF046044">
    <property type="entry name" value="PnpS"/>
    <property type="match status" value="1"/>
</dbReference>